<feature type="compositionally biased region" description="Low complexity" evidence="1">
    <location>
        <begin position="693"/>
        <end position="842"/>
    </location>
</feature>
<sequence length="842" mass="88660">MLKAFEEPWKVLFSQYAKPRRGATGKRLEMRLEVLESLLADLDLLGRIQKRQVPALFKSALPKPTEEALLVENFLTLVPRLAKFFPPETVPMTDFGVSVAPEAGQQELCTLLRHLETLADTSHNSSLRVARPVLARAKRRWVLAYAKKVLREANAQLMAEDPDEIDLPDGFAIGVRQPPKVHLVPAGLPISQAEQGPKARGYTWADQDPWPSSRATRKTSLFSSRGKMHRRGTGCTDVLSRKPASGMRQRRRLRLPRPPRRRAALRRKRRSRSGLGRRHLQLEMRVQCPARRLPEHLALRELKRREAGEAGEVGEAETPSSAGTPTSGRARAGTFAGAGAGACARTASACAGSGSGCSSGAGSAGASCFGSCARCSKISEPAQRCECLPKQSPESTGGGEVSRQREARSRDRGRAQSSQPPARTVKVDEANAAPAAAAASVPLGQLSPAQAEAAKRQRRLHRHHTFAEEGKARQEALQAALGAEPVQRLFKAWEPNFRRSYDFFQRWKPSSSGEMTLAGFLLLGDCFGILEKDDLKVAFKRGAGHELSLADMPNVLMHCVARSVEVECQVLGVPDEGPVTDPEVLSQAYENLCRHMMLNNGRTLGKCLDSYRRAGQVLDPFTVQLPEKYTEVEEAKEDAGAASAEAPAEAGEPPAPEVPAEGSPQAPAEAKGLEAKGDEKGEAAGEPKEGAHAAEPGAAPAEPEAPAPGVEAKEGPSAGTEPSAEGAGASAAEAAAPKASAPEGSAEPTEPAAAEPTAAEPTAAEPTAAEPTAAEPTAAEPAAAEPAAAEPTAAEPTAAEPTAAEPTAAEPAAAEPTAAEPAAAEPTAAEPAAPAEPGAGDQ</sequence>
<name>A0AA36JHB4_9DINO</name>
<feature type="compositionally biased region" description="Basic and acidic residues" evidence="1">
    <location>
        <begin position="402"/>
        <end position="414"/>
    </location>
</feature>
<evidence type="ECO:0000256" key="1">
    <source>
        <dbReference type="SAM" id="MobiDB-lite"/>
    </source>
</evidence>
<dbReference type="AlphaFoldDB" id="A0AA36JHB4"/>
<feature type="compositionally biased region" description="Basic and acidic residues" evidence="1">
    <location>
        <begin position="671"/>
        <end position="692"/>
    </location>
</feature>
<protein>
    <submittedName>
        <fullName evidence="2">Uncharacterized protein</fullName>
    </submittedName>
</protein>
<feature type="compositionally biased region" description="Basic residues" evidence="1">
    <location>
        <begin position="248"/>
        <end position="279"/>
    </location>
</feature>
<proteinExistence type="predicted"/>
<evidence type="ECO:0000313" key="2">
    <source>
        <dbReference type="EMBL" id="CAJ1405641.1"/>
    </source>
</evidence>
<feature type="region of interest" description="Disordered" evidence="1">
    <location>
        <begin position="194"/>
        <end position="279"/>
    </location>
</feature>
<feature type="region of interest" description="Disordered" evidence="1">
    <location>
        <begin position="306"/>
        <end position="330"/>
    </location>
</feature>
<comment type="caution">
    <text evidence="2">The sequence shown here is derived from an EMBL/GenBank/DDBJ whole genome shotgun (WGS) entry which is preliminary data.</text>
</comment>
<feature type="compositionally biased region" description="Low complexity" evidence="1">
    <location>
        <begin position="640"/>
        <end position="670"/>
    </location>
</feature>
<feature type="region of interest" description="Disordered" evidence="1">
    <location>
        <begin position="388"/>
        <end position="426"/>
    </location>
</feature>
<keyword evidence="3" id="KW-1185">Reference proteome</keyword>
<feature type="region of interest" description="Disordered" evidence="1">
    <location>
        <begin position="631"/>
        <end position="842"/>
    </location>
</feature>
<accession>A0AA36JHB4</accession>
<dbReference type="EMBL" id="CAUJNA010003594">
    <property type="protein sequence ID" value="CAJ1405641.1"/>
    <property type="molecule type" value="Genomic_DNA"/>
</dbReference>
<gene>
    <name evidence="2" type="ORF">EVOR1521_LOCUS27800</name>
</gene>
<feature type="region of interest" description="Disordered" evidence="1">
    <location>
        <begin position="438"/>
        <end position="461"/>
    </location>
</feature>
<organism evidence="2 3">
    <name type="scientific">Effrenium voratum</name>
    <dbReference type="NCBI Taxonomy" id="2562239"/>
    <lineage>
        <taxon>Eukaryota</taxon>
        <taxon>Sar</taxon>
        <taxon>Alveolata</taxon>
        <taxon>Dinophyceae</taxon>
        <taxon>Suessiales</taxon>
        <taxon>Symbiodiniaceae</taxon>
        <taxon>Effrenium</taxon>
    </lineage>
</organism>
<dbReference type="Proteomes" id="UP001178507">
    <property type="component" value="Unassembled WGS sequence"/>
</dbReference>
<evidence type="ECO:0000313" key="3">
    <source>
        <dbReference type="Proteomes" id="UP001178507"/>
    </source>
</evidence>
<reference evidence="2" key="1">
    <citation type="submission" date="2023-08" db="EMBL/GenBank/DDBJ databases">
        <authorList>
            <person name="Chen Y."/>
            <person name="Shah S."/>
            <person name="Dougan E. K."/>
            <person name="Thang M."/>
            <person name="Chan C."/>
        </authorList>
    </citation>
    <scope>NUCLEOTIDE SEQUENCE</scope>
</reference>